<proteinExistence type="predicted"/>
<sequence>MKRLEHLDHAEDRPEQAEQRRDLADHLKHVDVFFPAIYFAAHLLFREEFHVLCADVPMGQRHFEEAVHGAVGGFRHTPCLFQVPLRHRLAESGLEFLRVDGGLMEKDHPLYRDGGRDKRQRADYPHDASALIHVLQHALLLPHHLFYRF</sequence>
<protein>
    <submittedName>
        <fullName evidence="1">Uncharacterized protein</fullName>
    </submittedName>
</protein>
<dbReference type="EMBL" id="VSSQ01104681">
    <property type="protein sequence ID" value="MPN45068.1"/>
    <property type="molecule type" value="Genomic_DNA"/>
</dbReference>
<gene>
    <name evidence="1" type="ORF">SDC9_192635</name>
</gene>
<reference evidence="1" key="1">
    <citation type="submission" date="2019-08" db="EMBL/GenBank/DDBJ databases">
        <authorList>
            <person name="Kucharzyk K."/>
            <person name="Murdoch R.W."/>
            <person name="Higgins S."/>
            <person name="Loffler F."/>
        </authorList>
    </citation>
    <scope>NUCLEOTIDE SEQUENCE</scope>
</reference>
<dbReference type="AlphaFoldDB" id="A0A645I1E3"/>
<organism evidence="1">
    <name type="scientific">bioreactor metagenome</name>
    <dbReference type="NCBI Taxonomy" id="1076179"/>
    <lineage>
        <taxon>unclassified sequences</taxon>
        <taxon>metagenomes</taxon>
        <taxon>ecological metagenomes</taxon>
    </lineage>
</organism>
<name>A0A645I1E3_9ZZZZ</name>
<comment type="caution">
    <text evidence="1">The sequence shown here is derived from an EMBL/GenBank/DDBJ whole genome shotgun (WGS) entry which is preliminary data.</text>
</comment>
<evidence type="ECO:0000313" key="1">
    <source>
        <dbReference type="EMBL" id="MPN45068.1"/>
    </source>
</evidence>
<accession>A0A645I1E3</accession>